<dbReference type="EMBL" id="WHUW01000003">
    <property type="protein sequence ID" value="KAF8449425.1"/>
    <property type="molecule type" value="Genomic_DNA"/>
</dbReference>
<accession>A0AAD4C6G8</accession>
<evidence type="ECO:0000313" key="3">
    <source>
        <dbReference type="Proteomes" id="UP001194468"/>
    </source>
</evidence>
<reference evidence="2" key="1">
    <citation type="submission" date="2019-10" db="EMBL/GenBank/DDBJ databases">
        <authorList>
            <consortium name="DOE Joint Genome Institute"/>
            <person name="Kuo A."/>
            <person name="Miyauchi S."/>
            <person name="Kiss E."/>
            <person name="Drula E."/>
            <person name="Kohler A."/>
            <person name="Sanchez-Garcia M."/>
            <person name="Andreopoulos B."/>
            <person name="Barry K.W."/>
            <person name="Bonito G."/>
            <person name="Buee M."/>
            <person name="Carver A."/>
            <person name="Chen C."/>
            <person name="Cichocki N."/>
            <person name="Clum A."/>
            <person name="Culley D."/>
            <person name="Crous P.W."/>
            <person name="Fauchery L."/>
            <person name="Girlanda M."/>
            <person name="Hayes R."/>
            <person name="Keri Z."/>
            <person name="LaButti K."/>
            <person name="Lipzen A."/>
            <person name="Lombard V."/>
            <person name="Magnuson J."/>
            <person name="Maillard F."/>
            <person name="Morin E."/>
            <person name="Murat C."/>
            <person name="Nolan M."/>
            <person name="Ohm R."/>
            <person name="Pangilinan J."/>
            <person name="Pereira M."/>
            <person name="Perotto S."/>
            <person name="Peter M."/>
            <person name="Riley R."/>
            <person name="Sitrit Y."/>
            <person name="Stielow B."/>
            <person name="Szollosi G."/>
            <person name="Zifcakova L."/>
            <person name="Stursova M."/>
            <person name="Spatafora J.W."/>
            <person name="Tedersoo L."/>
            <person name="Vaario L.-M."/>
            <person name="Yamada A."/>
            <person name="Yan M."/>
            <person name="Wang P."/>
            <person name="Xu J."/>
            <person name="Bruns T."/>
            <person name="Baldrian P."/>
            <person name="Vilgalys R."/>
            <person name="Henrissat B."/>
            <person name="Grigoriev I.V."/>
            <person name="Hibbett D."/>
            <person name="Nagy L.G."/>
            <person name="Martin F.M."/>
        </authorList>
    </citation>
    <scope>NUCLEOTIDE SEQUENCE</scope>
    <source>
        <strain evidence="2">BED1</strain>
    </source>
</reference>
<dbReference type="AlphaFoldDB" id="A0AAD4C6G8"/>
<keyword evidence="3" id="KW-1185">Reference proteome</keyword>
<feature type="compositionally biased region" description="Low complexity" evidence="1">
    <location>
        <begin position="10"/>
        <end position="21"/>
    </location>
</feature>
<gene>
    <name evidence="2" type="ORF">L210DRAFT_871039</name>
</gene>
<evidence type="ECO:0000313" key="2">
    <source>
        <dbReference type="EMBL" id="KAF8449425.1"/>
    </source>
</evidence>
<proteinExistence type="predicted"/>
<protein>
    <submittedName>
        <fullName evidence="2">Uncharacterized protein</fullName>
    </submittedName>
</protein>
<feature type="region of interest" description="Disordered" evidence="1">
    <location>
        <begin position="1"/>
        <end position="43"/>
    </location>
</feature>
<organism evidence="2 3">
    <name type="scientific">Boletus edulis BED1</name>
    <dbReference type="NCBI Taxonomy" id="1328754"/>
    <lineage>
        <taxon>Eukaryota</taxon>
        <taxon>Fungi</taxon>
        <taxon>Dikarya</taxon>
        <taxon>Basidiomycota</taxon>
        <taxon>Agaricomycotina</taxon>
        <taxon>Agaricomycetes</taxon>
        <taxon>Agaricomycetidae</taxon>
        <taxon>Boletales</taxon>
        <taxon>Boletineae</taxon>
        <taxon>Boletaceae</taxon>
        <taxon>Boletoideae</taxon>
        <taxon>Boletus</taxon>
    </lineage>
</organism>
<name>A0AAD4C6G8_BOLED</name>
<comment type="caution">
    <text evidence="2">The sequence shown here is derived from an EMBL/GenBank/DDBJ whole genome shotgun (WGS) entry which is preliminary data.</text>
</comment>
<evidence type="ECO:0000256" key="1">
    <source>
        <dbReference type="SAM" id="MobiDB-lite"/>
    </source>
</evidence>
<reference evidence="2" key="2">
    <citation type="journal article" date="2020" name="Nat. Commun.">
        <title>Large-scale genome sequencing of mycorrhizal fungi provides insights into the early evolution of symbiotic traits.</title>
        <authorList>
            <person name="Miyauchi S."/>
            <person name="Kiss E."/>
            <person name="Kuo A."/>
            <person name="Drula E."/>
            <person name="Kohler A."/>
            <person name="Sanchez-Garcia M."/>
            <person name="Morin E."/>
            <person name="Andreopoulos B."/>
            <person name="Barry K.W."/>
            <person name="Bonito G."/>
            <person name="Buee M."/>
            <person name="Carver A."/>
            <person name="Chen C."/>
            <person name="Cichocki N."/>
            <person name="Clum A."/>
            <person name="Culley D."/>
            <person name="Crous P.W."/>
            <person name="Fauchery L."/>
            <person name="Girlanda M."/>
            <person name="Hayes R.D."/>
            <person name="Keri Z."/>
            <person name="LaButti K."/>
            <person name="Lipzen A."/>
            <person name="Lombard V."/>
            <person name="Magnuson J."/>
            <person name="Maillard F."/>
            <person name="Murat C."/>
            <person name="Nolan M."/>
            <person name="Ohm R.A."/>
            <person name="Pangilinan J."/>
            <person name="Pereira M.F."/>
            <person name="Perotto S."/>
            <person name="Peter M."/>
            <person name="Pfister S."/>
            <person name="Riley R."/>
            <person name="Sitrit Y."/>
            <person name="Stielow J.B."/>
            <person name="Szollosi G."/>
            <person name="Zifcakova L."/>
            <person name="Stursova M."/>
            <person name="Spatafora J.W."/>
            <person name="Tedersoo L."/>
            <person name="Vaario L.M."/>
            <person name="Yamada A."/>
            <person name="Yan M."/>
            <person name="Wang P."/>
            <person name="Xu J."/>
            <person name="Bruns T."/>
            <person name="Baldrian P."/>
            <person name="Vilgalys R."/>
            <person name="Dunand C."/>
            <person name="Henrissat B."/>
            <person name="Grigoriev I.V."/>
            <person name="Hibbett D."/>
            <person name="Nagy L.G."/>
            <person name="Martin F.M."/>
        </authorList>
    </citation>
    <scope>NUCLEOTIDE SEQUENCE</scope>
    <source>
        <strain evidence="2">BED1</strain>
    </source>
</reference>
<sequence>MAGSSMGTVATNATAQAASNQDLSRQVSSISDGSELSKSEPEVASALGETKLAMLGTPVTSSFAPGHSFPVPETPGVPLASNSSFLSFGGFNSQLNASISDAVPARGMPSAIGALKLHRHAAISFHPAATPFRNLKTGSSRVLHYSDTTSGDEVYGEAEEREQEEAQLALAVACAQRKVYNLKHQLVGAWVEESESLGNLYQFRMQDRQYRVADANFDIGLIRRDISKNSVPFQSQHKHRRTSRSLHETYIAGMYLSQIVDSISLNYSPTADSGSSEP</sequence>
<dbReference type="Proteomes" id="UP001194468">
    <property type="component" value="Unassembled WGS sequence"/>
</dbReference>
<feature type="compositionally biased region" description="Polar residues" evidence="1">
    <location>
        <begin position="22"/>
        <end position="34"/>
    </location>
</feature>